<evidence type="ECO:0000313" key="2">
    <source>
        <dbReference type="Proteomes" id="UP000824533"/>
    </source>
</evidence>
<dbReference type="Proteomes" id="UP000824533">
    <property type="component" value="Linkage Group LG22"/>
</dbReference>
<reference evidence="1 2" key="1">
    <citation type="journal article" date="2021" name="Front. Genet.">
        <title>Chromosome-Level Genome Assembly Reveals Significant Gene Expansion in the Toll and IMD Signaling Pathways of Dendrolimus kikuchii.</title>
        <authorList>
            <person name="Zhou J."/>
            <person name="Wu P."/>
            <person name="Xiong Z."/>
            <person name="Liu N."/>
            <person name="Zhao N."/>
            <person name="Ji M."/>
            <person name="Qiu Y."/>
            <person name="Yang B."/>
        </authorList>
    </citation>
    <scope>NUCLEOTIDE SEQUENCE [LARGE SCALE GENOMIC DNA]</scope>
    <source>
        <strain evidence="1">Ann1</strain>
    </source>
</reference>
<name>A0ACC1CL55_9NEOP</name>
<proteinExistence type="predicted"/>
<evidence type="ECO:0000313" key="1">
    <source>
        <dbReference type="EMBL" id="KAJ0172286.1"/>
    </source>
</evidence>
<sequence length="473" mass="53946">MENDKENINRSPPKSRIPVLVRPPSTKPKRKLEIRANRNLTRSDSKTQREPLKTIDHHNIHAAGPSCAKASKLNQFQWHIDTRYVTFRQKDRVVPPVDQTNDIMTTSDERVSEVNLIEWNIAKDIHCDRLCEVETVATPTILGPVGENLRVKNIKKSLKRPHSRELQGISHQGKHDINHDEKIKMRYKELLKDRLESPDFINRSYMTCLAENYVSDLYKYLLEVERKPLDSPNLKNVTRSCLINWLVKVNGINGQPDTVQTACWYLDSILGTRLVEVHNLQVVAAACYWIAQKLHGPSMIAPNLVKCSDRAFTCSKLLAAERAVLVRLNFPPQPVIPQDFINYLAWWCDNEHPGDIELAATFLCMSGLTVDKSLCLDYPSVIAAASVRNALLLYKGKHLMKQLMTCPLYQSAESKAAYFGRTCSILRRAVRTVASQDYEYKATYDQFGFPPSNIAQKVINAAVKLYESDKKNF</sequence>
<gene>
    <name evidence="1" type="ORF">K1T71_012259</name>
</gene>
<accession>A0ACC1CL55</accession>
<comment type="caution">
    <text evidence="1">The sequence shown here is derived from an EMBL/GenBank/DDBJ whole genome shotgun (WGS) entry which is preliminary data.</text>
</comment>
<dbReference type="EMBL" id="CM034408">
    <property type="protein sequence ID" value="KAJ0172286.1"/>
    <property type="molecule type" value="Genomic_DNA"/>
</dbReference>
<keyword evidence="2" id="KW-1185">Reference proteome</keyword>
<protein>
    <submittedName>
        <fullName evidence="1">Uncharacterized protein</fullName>
    </submittedName>
</protein>
<organism evidence="1 2">
    <name type="scientific">Dendrolimus kikuchii</name>
    <dbReference type="NCBI Taxonomy" id="765133"/>
    <lineage>
        <taxon>Eukaryota</taxon>
        <taxon>Metazoa</taxon>
        <taxon>Ecdysozoa</taxon>
        <taxon>Arthropoda</taxon>
        <taxon>Hexapoda</taxon>
        <taxon>Insecta</taxon>
        <taxon>Pterygota</taxon>
        <taxon>Neoptera</taxon>
        <taxon>Endopterygota</taxon>
        <taxon>Lepidoptera</taxon>
        <taxon>Glossata</taxon>
        <taxon>Ditrysia</taxon>
        <taxon>Bombycoidea</taxon>
        <taxon>Lasiocampidae</taxon>
        <taxon>Dendrolimus</taxon>
    </lineage>
</organism>